<evidence type="ECO:0000313" key="2">
    <source>
        <dbReference type="Proteomes" id="UP001604336"/>
    </source>
</evidence>
<accession>A0ABD1TZH7</accession>
<name>A0ABD1TZH7_9LAMI</name>
<organism evidence="1 2">
    <name type="scientific">Abeliophyllum distichum</name>
    <dbReference type="NCBI Taxonomy" id="126358"/>
    <lineage>
        <taxon>Eukaryota</taxon>
        <taxon>Viridiplantae</taxon>
        <taxon>Streptophyta</taxon>
        <taxon>Embryophyta</taxon>
        <taxon>Tracheophyta</taxon>
        <taxon>Spermatophyta</taxon>
        <taxon>Magnoliopsida</taxon>
        <taxon>eudicotyledons</taxon>
        <taxon>Gunneridae</taxon>
        <taxon>Pentapetalae</taxon>
        <taxon>asterids</taxon>
        <taxon>lamiids</taxon>
        <taxon>Lamiales</taxon>
        <taxon>Oleaceae</taxon>
        <taxon>Forsythieae</taxon>
        <taxon>Abeliophyllum</taxon>
    </lineage>
</organism>
<dbReference type="AlphaFoldDB" id="A0ABD1TZH7"/>
<sequence length="125" mass="14309">MLYNRSDDDFSDLNDIPILKDIIDQFGGSTDPIDLQDVQEDADTQTTIGSSTKQKATKQKAKCLQYFALVPTGKVVDGVPEFKAQCKHCHEKLAWQEKIGTTHLNRYFKKCQYRHRCLETNQAQL</sequence>
<proteinExistence type="predicted"/>
<dbReference type="Proteomes" id="UP001604336">
    <property type="component" value="Unassembled WGS sequence"/>
</dbReference>
<reference evidence="2" key="1">
    <citation type="submission" date="2024-07" db="EMBL/GenBank/DDBJ databases">
        <title>Two chromosome-level genome assemblies of Korean endemic species Abeliophyllum distichum and Forsythia ovata (Oleaceae).</title>
        <authorList>
            <person name="Jang H."/>
        </authorList>
    </citation>
    <scope>NUCLEOTIDE SEQUENCE [LARGE SCALE GENOMIC DNA]</scope>
</reference>
<protein>
    <submittedName>
        <fullName evidence="1">Zinc finger protein</fullName>
    </submittedName>
</protein>
<comment type="caution">
    <text evidence="1">The sequence shown here is derived from an EMBL/GenBank/DDBJ whole genome shotgun (WGS) entry which is preliminary data.</text>
</comment>
<evidence type="ECO:0000313" key="1">
    <source>
        <dbReference type="EMBL" id="KAL2518137.1"/>
    </source>
</evidence>
<dbReference type="EMBL" id="JBFOLK010000004">
    <property type="protein sequence ID" value="KAL2518137.1"/>
    <property type="molecule type" value="Genomic_DNA"/>
</dbReference>
<keyword evidence="2" id="KW-1185">Reference proteome</keyword>
<gene>
    <name evidence="1" type="ORF">Adt_14384</name>
</gene>
<dbReference type="SMART" id="SM00614">
    <property type="entry name" value="ZnF_BED"/>
    <property type="match status" value="1"/>
</dbReference>